<sequence>MSEREPNEGLERLFQETGWTLRQLVQEVNRIGTERGTPQKYREPSAHQWLKGHMPKEAARPLILEAFARKLGRPITHAEAGFPLPANESNARPSTVEALIDLGRRDMDPSRRSVLGVSLFSVALTVPNWPDVAGRMEAIQTGQVQRIGMPDVHTVVAMTERISELDDQFGGRHARPMAAAFLVNTVAPYLRADATEEVRKAMMSAASDLCYLTGYMAVDEGVHGLAQKYYLKALELAGASEDHLTYCTTLRGMSVQAVDLGHGRTAMRLADAAAAASPKAGPRMRAFLAGQQAHASAQIGEKTKALMYLREAEIAMDKAESQQKAFGSYDPAALNYHTSQVRYELGDVTGAVEAMKQSDRLRYDVYRRTRVKERAILAERQIAIGHVEAACATWHSALDDYPLVQSGRADQRMQSMLKLIKPHLKNHAARDLNDRARMVMPASLLD</sequence>
<comment type="caution">
    <text evidence="1">The sequence shown here is derived from an EMBL/GenBank/DDBJ whole genome shotgun (WGS) entry which is preliminary data.</text>
</comment>
<reference evidence="1 2" key="1">
    <citation type="submission" date="2022-07" db="EMBL/GenBank/DDBJ databases">
        <authorList>
            <person name="Phongsopitanun W."/>
            <person name="Tanasupawat S."/>
        </authorList>
    </citation>
    <scope>NUCLEOTIDE SEQUENCE [LARGE SCALE GENOMIC DNA]</scope>
    <source>
        <strain evidence="1 2">RCU-064</strain>
    </source>
</reference>
<evidence type="ECO:0000313" key="2">
    <source>
        <dbReference type="Proteomes" id="UP001204746"/>
    </source>
</evidence>
<dbReference type="Proteomes" id="UP001204746">
    <property type="component" value="Unassembled WGS sequence"/>
</dbReference>
<proteinExistence type="predicted"/>
<organism evidence="1 2">
    <name type="scientific">Streptomyces rugosispiralis</name>
    <dbReference type="NCBI Taxonomy" id="2967341"/>
    <lineage>
        <taxon>Bacteria</taxon>
        <taxon>Bacillati</taxon>
        <taxon>Actinomycetota</taxon>
        <taxon>Actinomycetes</taxon>
        <taxon>Kitasatosporales</taxon>
        <taxon>Streptomycetaceae</taxon>
        <taxon>Streptomyces</taxon>
    </lineage>
</organism>
<accession>A0ABT1V7D0</accession>
<dbReference type="RefSeq" id="WP_256653312.1">
    <property type="nucleotide sequence ID" value="NZ_JANIAA010000025.1"/>
</dbReference>
<keyword evidence="2" id="KW-1185">Reference proteome</keyword>
<dbReference type="EMBL" id="JANIAA010000025">
    <property type="protein sequence ID" value="MCQ8192451.1"/>
    <property type="molecule type" value="Genomic_DNA"/>
</dbReference>
<gene>
    <name evidence="1" type="ORF">NP777_30060</name>
</gene>
<name>A0ABT1V7D0_9ACTN</name>
<evidence type="ECO:0000313" key="1">
    <source>
        <dbReference type="EMBL" id="MCQ8192451.1"/>
    </source>
</evidence>
<protein>
    <submittedName>
        <fullName evidence="1">Tetratricopeptide repeat protein</fullName>
    </submittedName>
</protein>